<name>A0ABP4VPP1_9ACTN</name>
<evidence type="ECO:0000313" key="5">
    <source>
        <dbReference type="Proteomes" id="UP001501057"/>
    </source>
</evidence>
<evidence type="ECO:0000313" key="4">
    <source>
        <dbReference type="EMBL" id="GAA1730388.1"/>
    </source>
</evidence>
<dbReference type="InterPro" id="IPR057893">
    <property type="entry name" value="LRV_2"/>
</dbReference>
<keyword evidence="2" id="KW-1133">Transmembrane helix</keyword>
<dbReference type="EMBL" id="BAAAME010000002">
    <property type="protein sequence ID" value="GAA1730388.1"/>
    <property type="molecule type" value="Genomic_DNA"/>
</dbReference>
<feature type="domain" description="Leucine rich repeat variant" evidence="3">
    <location>
        <begin position="5"/>
        <end position="63"/>
    </location>
</feature>
<feature type="region of interest" description="Disordered" evidence="1">
    <location>
        <begin position="124"/>
        <end position="165"/>
    </location>
</feature>
<dbReference type="Pfam" id="PF25591">
    <property type="entry name" value="LRV_2"/>
    <property type="match status" value="1"/>
</dbReference>
<keyword evidence="5" id="KW-1185">Reference proteome</keyword>
<evidence type="ECO:0000256" key="1">
    <source>
        <dbReference type="SAM" id="MobiDB-lite"/>
    </source>
</evidence>
<gene>
    <name evidence="4" type="ORF">GCM10009710_08760</name>
</gene>
<evidence type="ECO:0000259" key="3">
    <source>
        <dbReference type="Pfam" id="PF25591"/>
    </source>
</evidence>
<feature type="transmembrane region" description="Helical" evidence="2">
    <location>
        <begin position="101"/>
        <end position="124"/>
    </location>
</feature>
<feature type="compositionally biased region" description="Basic and acidic residues" evidence="1">
    <location>
        <begin position="139"/>
        <end position="158"/>
    </location>
</feature>
<keyword evidence="2" id="KW-0472">Membrane</keyword>
<sequence length="257" mass="27212">MATDETRYEASNPQTAPARLQELTSDPELWPLIAANPAAYDSLVAWLGENGGDEVRAAIASRGAAPAGPALPPPGGYAPAPAAYAAPVGPQGSKGPSKKGLWITLGILIFLLVGSGTGVGVWALTKGDDSSTTSDDDQKDTKDSDDRKTSDDDDKKSDDEDDEPVEVDCDALEDFEDAASDLTLYYPGLDDEDDLLAAIEVIEPFADSDDQDLAGFAEALLTYADAIEEDEDAIVGPEWSDALDAKYELMDYVLDEC</sequence>
<proteinExistence type="predicted"/>
<comment type="caution">
    <text evidence="4">The sequence shown here is derived from an EMBL/GenBank/DDBJ whole genome shotgun (WGS) entry which is preliminary data.</text>
</comment>
<reference evidence="5" key="1">
    <citation type="journal article" date="2019" name="Int. J. Syst. Evol. Microbiol.">
        <title>The Global Catalogue of Microorganisms (GCM) 10K type strain sequencing project: providing services to taxonomists for standard genome sequencing and annotation.</title>
        <authorList>
            <consortium name="The Broad Institute Genomics Platform"/>
            <consortium name="The Broad Institute Genome Sequencing Center for Infectious Disease"/>
            <person name="Wu L."/>
            <person name="Ma J."/>
        </authorList>
    </citation>
    <scope>NUCLEOTIDE SEQUENCE [LARGE SCALE GENOMIC DNA]</scope>
    <source>
        <strain evidence="5">JCM 13518</strain>
    </source>
</reference>
<dbReference type="RefSeq" id="WP_344198130.1">
    <property type="nucleotide sequence ID" value="NZ_BAAAME010000002.1"/>
</dbReference>
<keyword evidence="2" id="KW-0812">Transmembrane</keyword>
<protein>
    <recommendedName>
        <fullName evidence="3">Leucine rich repeat variant domain-containing protein</fullName>
    </recommendedName>
</protein>
<organism evidence="4 5">
    <name type="scientific">Aeromicrobium alkaliterrae</name>
    <dbReference type="NCBI Taxonomy" id="302168"/>
    <lineage>
        <taxon>Bacteria</taxon>
        <taxon>Bacillati</taxon>
        <taxon>Actinomycetota</taxon>
        <taxon>Actinomycetes</taxon>
        <taxon>Propionibacteriales</taxon>
        <taxon>Nocardioidaceae</taxon>
        <taxon>Aeromicrobium</taxon>
    </lineage>
</organism>
<evidence type="ECO:0000256" key="2">
    <source>
        <dbReference type="SAM" id="Phobius"/>
    </source>
</evidence>
<dbReference type="Proteomes" id="UP001501057">
    <property type="component" value="Unassembled WGS sequence"/>
</dbReference>
<accession>A0ABP4VPP1</accession>